<evidence type="ECO:0000259" key="2">
    <source>
        <dbReference type="Pfam" id="PF04773"/>
    </source>
</evidence>
<proteinExistence type="predicted"/>
<evidence type="ECO:0000313" key="4">
    <source>
        <dbReference type="EMBL" id="MVM35440.1"/>
    </source>
</evidence>
<sequence>MKTYEQYKVEDFLTDSWFLAWVKHDQPEARQFWNEWQQKYPEQRDTLLLAKDMAEALKNRPHNLSPDQERLEVDRIVKLTRHVSAQSRWMLFKRPLSRQSWLAAALLLIIAGAGWWLIFERQSSIQTATEKPVSVIEKTTQGQWVNQVNGTSQAVSLVLPDGSQLTLMAHSQASYPRSFDTEKREVYLKGDAVFSVVHEGKRPFLVYTGTLVTRVLGTRFRVQARPGETHMMVSVISGRVSVMKRNDWLASRKTPNNTVSGVVLTANQQVTYDASQNSYQKELVPKPAIIPSTSVSSETFNFDDTPAATVFERLKKAYGVEIIYDASALRNCTLTASMAGVSMYDQLQLLCASIGASYEVVDTRIIISSKGCS</sequence>
<comment type="caution">
    <text evidence="4">The sequence shown here is derived from an EMBL/GenBank/DDBJ whole genome shotgun (WGS) entry which is preliminary data.</text>
</comment>
<dbReference type="EMBL" id="WPIN01000023">
    <property type="protein sequence ID" value="MVM35440.1"/>
    <property type="molecule type" value="Genomic_DNA"/>
</dbReference>
<dbReference type="AlphaFoldDB" id="A0A7K1SNR3"/>
<keyword evidence="1" id="KW-0812">Transmembrane</keyword>
<feature type="domain" description="Protein FecR C-terminal" evidence="3">
    <location>
        <begin position="300"/>
        <end position="367"/>
    </location>
</feature>
<dbReference type="InterPro" id="IPR032508">
    <property type="entry name" value="FecR_C"/>
</dbReference>
<dbReference type="PANTHER" id="PTHR30273:SF2">
    <property type="entry name" value="PROTEIN FECR"/>
    <property type="match status" value="1"/>
</dbReference>
<dbReference type="Proteomes" id="UP000436006">
    <property type="component" value="Unassembled WGS sequence"/>
</dbReference>
<dbReference type="Gene3D" id="2.60.120.1440">
    <property type="match status" value="1"/>
</dbReference>
<organism evidence="4 5">
    <name type="scientific">Spirosoma arboris</name>
    <dbReference type="NCBI Taxonomy" id="2682092"/>
    <lineage>
        <taxon>Bacteria</taxon>
        <taxon>Pseudomonadati</taxon>
        <taxon>Bacteroidota</taxon>
        <taxon>Cytophagia</taxon>
        <taxon>Cytophagales</taxon>
        <taxon>Cytophagaceae</taxon>
        <taxon>Spirosoma</taxon>
    </lineage>
</organism>
<dbReference type="Pfam" id="PF04773">
    <property type="entry name" value="FecR"/>
    <property type="match status" value="1"/>
</dbReference>
<evidence type="ECO:0000259" key="3">
    <source>
        <dbReference type="Pfam" id="PF16344"/>
    </source>
</evidence>
<evidence type="ECO:0000313" key="5">
    <source>
        <dbReference type="Proteomes" id="UP000436006"/>
    </source>
</evidence>
<dbReference type="PIRSF" id="PIRSF018266">
    <property type="entry name" value="FecR"/>
    <property type="match status" value="1"/>
</dbReference>
<keyword evidence="1" id="KW-0472">Membrane</keyword>
<dbReference type="Pfam" id="PF16344">
    <property type="entry name" value="FecR_C"/>
    <property type="match status" value="1"/>
</dbReference>
<reference evidence="4 5" key="1">
    <citation type="submission" date="2019-12" db="EMBL/GenBank/DDBJ databases">
        <title>Spirosoma sp. HMF4905 genome sequencing and assembly.</title>
        <authorList>
            <person name="Kang H."/>
            <person name="Cha I."/>
            <person name="Kim H."/>
            <person name="Joh K."/>
        </authorList>
    </citation>
    <scope>NUCLEOTIDE SEQUENCE [LARGE SCALE GENOMIC DNA]</scope>
    <source>
        <strain evidence="4 5">HMF4905</strain>
    </source>
</reference>
<gene>
    <name evidence="4" type="ORF">GO755_35795</name>
</gene>
<dbReference type="InterPro" id="IPR012373">
    <property type="entry name" value="Ferrdict_sens_TM"/>
</dbReference>
<evidence type="ECO:0000256" key="1">
    <source>
        <dbReference type="SAM" id="Phobius"/>
    </source>
</evidence>
<dbReference type="GO" id="GO:0016989">
    <property type="term" value="F:sigma factor antagonist activity"/>
    <property type="evidence" value="ECO:0007669"/>
    <property type="project" value="TreeGrafter"/>
</dbReference>
<keyword evidence="1" id="KW-1133">Transmembrane helix</keyword>
<dbReference type="InterPro" id="IPR006860">
    <property type="entry name" value="FecR"/>
</dbReference>
<feature type="domain" description="FecR protein" evidence="2">
    <location>
        <begin position="150"/>
        <end position="240"/>
    </location>
</feature>
<name>A0A7K1SNR3_9BACT</name>
<accession>A0A7K1SNR3</accession>
<dbReference type="PANTHER" id="PTHR30273">
    <property type="entry name" value="PERIPLASMIC SIGNAL SENSOR AND SIGMA FACTOR ACTIVATOR FECR-RELATED"/>
    <property type="match status" value="1"/>
</dbReference>
<protein>
    <submittedName>
        <fullName evidence="4">DUF4974 domain-containing protein</fullName>
    </submittedName>
</protein>
<keyword evidence="5" id="KW-1185">Reference proteome</keyword>
<feature type="transmembrane region" description="Helical" evidence="1">
    <location>
        <begin position="100"/>
        <end position="119"/>
    </location>
</feature>
<dbReference type="Gene3D" id="3.55.50.30">
    <property type="match status" value="1"/>
</dbReference>